<feature type="region of interest" description="Disordered" evidence="1">
    <location>
        <begin position="85"/>
        <end position="109"/>
    </location>
</feature>
<protein>
    <submittedName>
        <fullName evidence="2">Uncharacterized protein</fullName>
    </submittedName>
</protein>
<keyword evidence="3" id="KW-1185">Reference proteome</keyword>
<dbReference type="Proteomes" id="UP000516260">
    <property type="component" value="Chromosome 20"/>
</dbReference>
<sequence length="109" mass="12388">MTSRGGVSVLRTRRQQRQRAAARWSGESGGSLHFIGPQPHQRPPSPARNVRTREQKGGETLSSYSRLKIIQEVAKVVRRIAVSLPTPGSKRPIKRQAFTAARWQERRRH</sequence>
<reference evidence="2 3" key="1">
    <citation type="submission" date="2019-04" db="EMBL/GenBank/DDBJ databases">
        <title>The sequence and de novo assembly of Takifugu bimaculatus genome using PacBio and Hi-C technologies.</title>
        <authorList>
            <person name="Xu P."/>
            <person name="Liu B."/>
            <person name="Zhou Z."/>
        </authorList>
    </citation>
    <scope>NUCLEOTIDE SEQUENCE [LARGE SCALE GENOMIC DNA]</scope>
    <source>
        <strain evidence="2">TB-2018</strain>
        <tissue evidence="2">Muscle</tissue>
    </source>
</reference>
<evidence type="ECO:0000313" key="3">
    <source>
        <dbReference type="Proteomes" id="UP000516260"/>
    </source>
</evidence>
<evidence type="ECO:0000313" key="2">
    <source>
        <dbReference type="EMBL" id="TNM92591.1"/>
    </source>
</evidence>
<feature type="region of interest" description="Disordered" evidence="1">
    <location>
        <begin position="1"/>
        <end position="62"/>
    </location>
</feature>
<evidence type="ECO:0000256" key="1">
    <source>
        <dbReference type="SAM" id="MobiDB-lite"/>
    </source>
</evidence>
<name>A0A4Z2BJQ8_9TELE</name>
<gene>
    <name evidence="2" type="ORF">fugu_017993</name>
</gene>
<comment type="caution">
    <text evidence="2">The sequence shown here is derived from an EMBL/GenBank/DDBJ whole genome shotgun (WGS) entry which is preliminary data.</text>
</comment>
<proteinExistence type="predicted"/>
<dbReference type="AlphaFoldDB" id="A0A4Z2BJQ8"/>
<organism evidence="2 3">
    <name type="scientific">Takifugu bimaculatus</name>
    <dbReference type="NCBI Taxonomy" id="433685"/>
    <lineage>
        <taxon>Eukaryota</taxon>
        <taxon>Metazoa</taxon>
        <taxon>Chordata</taxon>
        <taxon>Craniata</taxon>
        <taxon>Vertebrata</taxon>
        <taxon>Euteleostomi</taxon>
        <taxon>Actinopterygii</taxon>
        <taxon>Neopterygii</taxon>
        <taxon>Teleostei</taxon>
        <taxon>Neoteleostei</taxon>
        <taxon>Acanthomorphata</taxon>
        <taxon>Eupercaria</taxon>
        <taxon>Tetraodontiformes</taxon>
        <taxon>Tetradontoidea</taxon>
        <taxon>Tetraodontidae</taxon>
        <taxon>Takifugu</taxon>
    </lineage>
</organism>
<accession>A0A4Z2BJQ8</accession>
<dbReference type="EMBL" id="SWLE01000013">
    <property type="protein sequence ID" value="TNM92591.1"/>
    <property type="molecule type" value="Genomic_DNA"/>
</dbReference>